<dbReference type="GO" id="GO:0034116">
    <property type="term" value="P:positive regulation of heterotypic cell-cell adhesion"/>
    <property type="evidence" value="ECO:0007669"/>
    <property type="project" value="TreeGrafter"/>
</dbReference>
<dbReference type="STRING" id="94237.ENSMMOP00000009845"/>
<dbReference type="Proteomes" id="UP000261620">
    <property type="component" value="Unplaced"/>
</dbReference>
<keyword evidence="5" id="KW-0175">Coiled coil</keyword>
<dbReference type="SMART" id="SM00186">
    <property type="entry name" value="FBG"/>
    <property type="match status" value="1"/>
</dbReference>
<reference evidence="8" key="2">
    <citation type="submission" date="2025-09" db="UniProtKB">
        <authorList>
            <consortium name="Ensembl"/>
        </authorList>
    </citation>
    <scope>IDENTIFICATION</scope>
</reference>
<dbReference type="PANTHER" id="PTHR47221:SF5">
    <property type="entry name" value="FIBRINOGEN C-TERMINAL DOMAIN-CONTAINING PROTEIN"/>
    <property type="match status" value="1"/>
</dbReference>
<accession>A0A3Q4AY84</accession>
<feature type="coiled-coil region" evidence="5">
    <location>
        <begin position="166"/>
        <end position="200"/>
    </location>
</feature>
<dbReference type="GO" id="GO:0005577">
    <property type="term" value="C:fibrinogen complex"/>
    <property type="evidence" value="ECO:0007669"/>
    <property type="project" value="TreeGrafter"/>
</dbReference>
<name>A0A3Q4AY84_MOLML</name>
<dbReference type="GO" id="GO:0070527">
    <property type="term" value="P:platelet aggregation"/>
    <property type="evidence" value="ECO:0007669"/>
    <property type="project" value="TreeGrafter"/>
</dbReference>
<dbReference type="Pfam" id="PF00147">
    <property type="entry name" value="Fibrinogen_C"/>
    <property type="match status" value="1"/>
</dbReference>
<evidence type="ECO:0000313" key="8">
    <source>
        <dbReference type="Ensembl" id="ENSMMOP00000009845.1"/>
    </source>
</evidence>
<evidence type="ECO:0000256" key="2">
    <source>
        <dbReference type="ARBA" id="ARBA00022525"/>
    </source>
</evidence>
<feature type="coiled-coil region" evidence="5">
    <location>
        <begin position="65"/>
        <end position="138"/>
    </location>
</feature>
<dbReference type="OMA" id="EKHASWD"/>
<dbReference type="GO" id="GO:0030674">
    <property type="term" value="F:protein-macromolecule adaptor activity"/>
    <property type="evidence" value="ECO:0007669"/>
    <property type="project" value="TreeGrafter"/>
</dbReference>
<dbReference type="GO" id="GO:0042730">
    <property type="term" value="P:fibrinolysis"/>
    <property type="evidence" value="ECO:0007669"/>
    <property type="project" value="TreeGrafter"/>
</dbReference>
<dbReference type="InterPro" id="IPR037579">
    <property type="entry name" value="FIB_ANG-like"/>
</dbReference>
<evidence type="ECO:0000313" key="9">
    <source>
        <dbReference type="Proteomes" id="UP000261620"/>
    </source>
</evidence>
<keyword evidence="6" id="KW-0732">Signal</keyword>
<dbReference type="InterPro" id="IPR036056">
    <property type="entry name" value="Fibrinogen-like_C"/>
</dbReference>
<comment type="subcellular location">
    <subcellularLocation>
        <location evidence="1">Secreted</location>
    </subcellularLocation>
</comment>
<evidence type="ECO:0000259" key="7">
    <source>
        <dbReference type="PROSITE" id="PS51406"/>
    </source>
</evidence>
<feature type="signal peptide" evidence="6">
    <location>
        <begin position="1"/>
        <end position="20"/>
    </location>
</feature>
<keyword evidence="9" id="KW-1185">Reference proteome</keyword>
<feature type="domain" description="Fibrinogen C-terminal" evidence="7">
    <location>
        <begin position="222"/>
        <end position="392"/>
    </location>
</feature>
<evidence type="ECO:0000256" key="1">
    <source>
        <dbReference type="ARBA" id="ARBA00004613"/>
    </source>
</evidence>
<dbReference type="SUPFAM" id="SSF56496">
    <property type="entry name" value="Fibrinogen C-terminal domain-like"/>
    <property type="match status" value="1"/>
</dbReference>
<keyword evidence="4" id="KW-0325">Glycoprotein</keyword>
<dbReference type="GO" id="GO:0005201">
    <property type="term" value="F:extracellular matrix structural constituent"/>
    <property type="evidence" value="ECO:0007669"/>
    <property type="project" value="TreeGrafter"/>
</dbReference>
<dbReference type="Ensembl" id="ENSMMOT00000010017.1">
    <property type="protein sequence ID" value="ENSMMOP00000009845.1"/>
    <property type="gene ID" value="ENSMMOG00000007626.1"/>
</dbReference>
<reference evidence="8" key="1">
    <citation type="submission" date="2025-08" db="UniProtKB">
        <authorList>
            <consortium name="Ensembl"/>
        </authorList>
    </citation>
    <scope>IDENTIFICATION</scope>
</reference>
<evidence type="ECO:0000256" key="5">
    <source>
        <dbReference type="SAM" id="Coils"/>
    </source>
</evidence>
<dbReference type="Gene3D" id="1.20.5.300">
    <property type="match status" value="1"/>
</dbReference>
<proteinExistence type="predicted"/>
<dbReference type="InterPro" id="IPR014716">
    <property type="entry name" value="Fibrinogen_a/b/g_C_1"/>
</dbReference>
<sequence>MKMPQFVILLVTVLVQVAAGLPADRRTPPSQDKHASWDDVNVVAHGLLQLGLGLKEHVDKTKVGMRDVNARLKAFNGTVAELERKQQEQGEALRARTKEVEERDRLVAELAEELRVKAEEVKKQSEDIYSRMDRLEEKVNGGQVVESDNMTGEADVLLFSSCQRLLVAQNRRIDQLVEKIKQQQDKLEKQSLHLQALRRDEDRALRGEAAQSGNSSEFPVFLVPSERARDCQDLFVQGQRASGVYSIQPEGSQPFNVLCEMTSEAGWTVIQKRYDGSQNFNQLWERYKRGFGSLNGEFWLGLENIHAISKQGSYILQVELTDGAGRQLPVARYRLRLDGEEEKFSLHLEEESSSGVQEKVMSTRASGLPFSTADRDNDLAAEVNCAELLSGATSLALRRLHSQTDQQRFKMWVLASFIPVAAVLLLLKED</sequence>
<dbReference type="AlphaFoldDB" id="A0A3Q4AY84"/>
<evidence type="ECO:0000256" key="6">
    <source>
        <dbReference type="SAM" id="SignalP"/>
    </source>
</evidence>
<dbReference type="CDD" id="cd00087">
    <property type="entry name" value="FReD"/>
    <property type="match status" value="1"/>
</dbReference>
<protein>
    <recommendedName>
        <fullName evidence="7">Fibrinogen C-terminal domain-containing protein</fullName>
    </recommendedName>
</protein>
<feature type="chain" id="PRO_5018593020" description="Fibrinogen C-terminal domain-containing protein" evidence="6">
    <location>
        <begin position="21"/>
        <end position="430"/>
    </location>
</feature>
<organism evidence="8 9">
    <name type="scientific">Mola mola</name>
    <name type="common">Ocean sunfish</name>
    <name type="synonym">Tetraodon mola</name>
    <dbReference type="NCBI Taxonomy" id="94237"/>
    <lineage>
        <taxon>Eukaryota</taxon>
        <taxon>Metazoa</taxon>
        <taxon>Chordata</taxon>
        <taxon>Craniata</taxon>
        <taxon>Vertebrata</taxon>
        <taxon>Euteleostomi</taxon>
        <taxon>Actinopterygii</taxon>
        <taxon>Neopterygii</taxon>
        <taxon>Teleostei</taxon>
        <taxon>Neoteleostei</taxon>
        <taxon>Acanthomorphata</taxon>
        <taxon>Eupercaria</taxon>
        <taxon>Tetraodontiformes</taxon>
        <taxon>Molidae</taxon>
        <taxon>Mola</taxon>
    </lineage>
</organism>
<dbReference type="PANTHER" id="PTHR47221">
    <property type="entry name" value="FIBRINOGEN ALPHA CHAIN"/>
    <property type="match status" value="1"/>
</dbReference>
<evidence type="ECO:0000256" key="3">
    <source>
        <dbReference type="ARBA" id="ARBA00023157"/>
    </source>
</evidence>
<evidence type="ECO:0000256" key="4">
    <source>
        <dbReference type="ARBA" id="ARBA00023180"/>
    </source>
</evidence>
<dbReference type="Gene3D" id="3.90.215.10">
    <property type="entry name" value="Gamma Fibrinogen, chain A, domain 1"/>
    <property type="match status" value="1"/>
</dbReference>
<dbReference type="PROSITE" id="PS51406">
    <property type="entry name" value="FIBRINOGEN_C_2"/>
    <property type="match status" value="1"/>
</dbReference>
<keyword evidence="2" id="KW-0964">Secreted</keyword>
<dbReference type="InterPro" id="IPR002181">
    <property type="entry name" value="Fibrinogen_a/b/g_C_dom"/>
</dbReference>
<dbReference type="GO" id="GO:0072377">
    <property type="term" value="P:blood coagulation, common pathway"/>
    <property type="evidence" value="ECO:0007669"/>
    <property type="project" value="TreeGrafter"/>
</dbReference>
<keyword evidence="3" id="KW-1015">Disulfide bond</keyword>